<comment type="catalytic activity">
    <reaction evidence="6">
        <text>L-homocysteine + H2O = 2-oxobutanoate + hydrogen sulfide + NH4(+) + H(+)</text>
        <dbReference type="Rhea" id="RHEA:14501"/>
        <dbReference type="ChEBI" id="CHEBI:15377"/>
        <dbReference type="ChEBI" id="CHEBI:15378"/>
        <dbReference type="ChEBI" id="CHEBI:16763"/>
        <dbReference type="ChEBI" id="CHEBI:28938"/>
        <dbReference type="ChEBI" id="CHEBI:29919"/>
        <dbReference type="ChEBI" id="CHEBI:58199"/>
        <dbReference type="EC" id="4.4.1.2"/>
    </reaction>
    <physiologicalReaction direction="left-to-right" evidence="6">
        <dbReference type="Rhea" id="RHEA:14502"/>
    </physiologicalReaction>
</comment>
<evidence type="ECO:0000256" key="7">
    <source>
        <dbReference type="ARBA" id="ARBA00052699"/>
    </source>
</evidence>
<dbReference type="Proteomes" id="UP000243650">
    <property type="component" value="Unassembled WGS sequence"/>
</dbReference>
<dbReference type="OrthoDB" id="9803887at2"/>
<dbReference type="EMBL" id="PVNS01000004">
    <property type="protein sequence ID" value="PRO66369.1"/>
    <property type="molecule type" value="Genomic_DNA"/>
</dbReference>
<dbReference type="InterPro" id="IPR000277">
    <property type="entry name" value="Cys/Met-Metab_PyrdxlP-dep_enz"/>
</dbReference>
<dbReference type="SUPFAM" id="SSF53383">
    <property type="entry name" value="PLP-dependent transferases"/>
    <property type="match status" value="1"/>
</dbReference>
<name>A0A2P6MJA3_ALKUR</name>
<dbReference type="Pfam" id="PF01053">
    <property type="entry name" value="Cys_Met_Meta_PP"/>
    <property type="match status" value="1"/>
</dbReference>
<evidence type="ECO:0000256" key="8">
    <source>
        <dbReference type="PIRSR" id="PIRSR001434-2"/>
    </source>
</evidence>
<dbReference type="PANTHER" id="PTHR11808:SF80">
    <property type="entry name" value="CYSTATHIONINE GAMMA-LYASE"/>
    <property type="match status" value="1"/>
</dbReference>
<dbReference type="Gene3D" id="3.40.640.10">
    <property type="entry name" value="Type I PLP-dependent aspartate aminotransferase-like (Major domain)"/>
    <property type="match status" value="1"/>
</dbReference>
<proteinExistence type="inferred from homology"/>
<evidence type="ECO:0000313" key="12">
    <source>
        <dbReference type="Proteomes" id="UP000243650"/>
    </source>
</evidence>
<dbReference type="InterPro" id="IPR015422">
    <property type="entry name" value="PyrdxlP-dep_Trfase_small"/>
</dbReference>
<dbReference type="PIRSF" id="PIRSF001434">
    <property type="entry name" value="CGS"/>
    <property type="match status" value="1"/>
</dbReference>
<dbReference type="GO" id="GO:0047982">
    <property type="term" value="F:homocysteine desulfhydrase activity"/>
    <property type="evidence" value="ECO:0007669"/>
    <property type="project" value="UniProtKB-EC"/>
</dbReference>
<dbReference type="PANTHER" id="PTHR11808">
    <property type="entry name" value="TRANS-SULFURATION ENZYME FAMILY MEMBER"/>
    <property type="match status" value="1"/>
</dbReference>
<dbReference type="CDD" id="cd00614">
    <property type="entry name" value="CGS_like"/>
    <property type="match status" value="1"/>
</dbReference>
<feature type="compositionally biased region" description="Basic and acidic residues" evidence="10">
    <location>
        <begin position="11"/>
        <end position="21"/>
    </location>
</feature>
<dbReference type="InterPro" id="IPR015421">
    <property type="entry name" value="PyrdxlP-dep_Trfase_major"/>
</dbReference>
<sequence>MHFHTQNVHFPNKEKAQEVSKTKPIYQTSAFTFQDFEEMEQYFSGDKSYLYTRMGNPNSDDLAKGTADLEGAEMGASAASGLAAILAGVLAVAKTGDHIVATQDLYGGTYSLFANDLQDFGIDVSFVDMESREEIESAVQENTVLLYSESITNPLLRVEDIEGLSQIAAGRGLRLMIDNTFATPYLIRPHESGADIVAHSATKYIGGHSDVTAGVVTGNKELMQKARGKIAMLGSNIGPFDAWLGVRGLKTLAVRMEKQCRNAASLAEALQSEKAVKKVYYPTAASPEGNGAIVSIELADGVDATAFSKELDWVKVVPTLAGLETSITYPIATSHRPLPDELREKLGVTAQTIRISVGIEDERDIIDIFQKALQQSAARVNS</sequence>
<evidence type="ECO:0000256" key="10">
    <source>
        <dbReference type="SAM" id="MobiDB-lite"/>
    </source>
</evidence>
<feature type="region of interest" description="Disordered" evidence="10">
    <location>
        <begin position="1"/>
        <end position="21"/>
    </location>
</feature>
<dbReference type="AlphaFoldDB" id="A0A2P6MJA3"/>
<keyword evidence="12" id="KW-1185">Reference proteome</keyword>
<dbReference type="PROSITE" id="PS00868">
    <property type="entry name" value="CYS_MET_METAB_PP"/>
    <property type="match status" value="1"/>
</dbReference>
<evidence type="ECO:0000256" key="9">
    <source>
        <dbReference type="RuleBase" id="RU362118"/>
    </source>
</evidence>
<gene>
    <name evidence="11" type="ORF">C6I21_06090</name>
</gene>
<dbReference type="FunFam" id="3.40.640.10:FF:000046">
    <property type="entry name" value="Cystathionine gamma-lyase"/>
    <property type="match status" value="1"/>
</dbReference>
<dbReference type="InterPro" id="IPR054542">
    <property type="entry name" value="Cys_met_metab_PP"/>
</dbReference>
<evidence type="ECO:0000256" key="3">
    <source>
        <dbReference type="ARBA" id="ARBA00022898"/>
    </source>
</evidence>
<feature type="modified residue" description="N6-(pyridoxal phosphate)lysine" evidence="8">
    <location>
        <position position="203"/>
    </location>
</feature>
<keyword evidence="3 8" id="KW-0663">Pyridoxal phosphate</keyword>
<dbReference type="InterPro" id="IPR015424">
    <property type="entry name" value="PyrdxlP-dep_Trfase"/>
</dbReference>
<dbReference type="GO" id="GO:0019346">
    <property type="term" value="P:transsulfuration"/>
    <property type="evidence" value="ECO:0007669"/>
    <property type="project" value="InterPro"/>
</dbReference>
<evidence type="ECO:0000313" key="11">
    <source>
        <dbReference type="EMBL" id="PRO66369.1"/>
    </source>
</evidence>
<protein>
    <recommendedName>
        <fullName evidence="4">homocysteine desulfhydrase</fullName>
        <ecNumber evidence="4">4.4.1.2</ecNumber>
    </recommendedName>
    <alternativeName>
        <fullName evidence="5">Homocysteine desulfhydrase</fullName>
    </alternativeName>
</protein>
<dbReference type="EC" id="4.4.1.2" evidence="4"/>
<organism evidence="11 12">
    <name type="scientific">Alkalicoccus urumqiensis</name>
    <name type="common">Bacillus urumqiensis</name>
    <dbReference type="NCBI Taxonomy" id="1548213"/>
    <lineage>
        <taxon>Bacteria</taxon>
        <taxon>Bacillati</taxon>
        <taxon>Bacillota</taxon>
        <taxon>Bacilli</taxon>
        <taxon>Bacillales</taxon>
        <taxon>Bacillaceae</taxon>
        <taxon>Alkalicoccus</taxon>
    </lineage>
</organism>
<comment type="catalytic activity">
    <reaction evidence="7">
        <text>L-methionine + H2O = methanethiol + 2-oxobutanoate + NH4(+)</text>
        <dbReference type="Rhea" id="RHEA:23800"/>
        <dbReference type="ChEBI" id="CHEBI:15377"/>
        <dbReference type="ChEBI" id="CHEBI:16007"/>
        <dbReference type="ChEBI" id="CHEBI:16763"/>
        <dbReference type="ChEBI" id="CHEBI:28938"/>
        <dbReference type="ChEBI" id="CHEBI:57844"/>
        <dbReference type="EC" id="4.4.1.11"/>
    </reaction>
    <physiologicalReaction direction="left-to-right" evidence="7">
        <dbReference type="Rhea" id="RHEA:23801"/>
    </physiologicalReaction>
</comment>
<comment type="caution">
    <text evidence="11">The sequence shown here is derived from an EMBL/GenBank/DDBJ whole genome shotgun (WGS) entry which is preliminary data.</text>
</comment>
<dbReference type="GO" id="GO:0030170">
    <property type="term" value="F:pyridoxal phosphate binding"/>
    <property type="evidence" value="ECO:0007669"/>
    <property type="project" value="InterPro"/>
</dbReference>
<accession>A0A2P6MJA3</accession>
<evidence type="ECO:0000256" key="4">
    <source>
        <dbReference type="ARBA" id="ARBA00047175"/>
    </source>
</evidence>
<reference evidence="11 12" key="1">
    <citation type="submission" date="2018-03" db="EMBL/GenBank/DDBJ databases">
        <title>Bacillus urumqiensis sp. nov., a moderately haloalkaliphilic bacterium isolated from a salt lake.</title>
        <authorList>
            <person name="Zhao B."/>
            <person name="Liao Z."/>
        </authorList>
    </citation>
    <scope>NUCLEOTIDE SEQUENCE [LARGE SCALE GENOMIC DNA]</scope>
    <source>
        <strain evidence="11 12">BZ-SZ-XJ18</strain>
    </source>
</reference>
<evidence type="ECO:0000256" key="5">
    <source>
        <dbReference type="ARBA" id="ARBA00047199"/>
    </source>
</evidence>
<evidence type="ECO:0000256" key="6">
    <source>
        <dbReference type="ARBA" id="ARBA00048780"/>
    </source>
</evidence>
<dbReference type="Gene3D" id="3.90.1150.10">
    <property type="entry name" value="Aspartate Aminotransferase, domain 1"/>
    <property type="match status" value="1"/>
</dbReference>
<comment type="cofactor">
    <cofactor evidence="1 9">
        <name>pyridoxal 5'-phosphate</name>
        <dbReference type="ChEBI" id="CHEBI:597326"/>
    </cofactor>
</comment>
<dbReference type="GO" id="GO:0005737">
    <property type="term" value="C:cytoplasm"/>
    <property type="evidence" value="ECO:0007669"/>
    <property type="project" value="TreeGrafter"/>
</dbReference>
<comment type="similarity">
    <text evidence="2 9">Belongs to the trans-sulfuration enzymes family.</text>
</comment>
<dbReference type="GO" id="GO:0018826">
    <property type="term" value="F:methionine gamma-lyase activity"/>
    <property type="evidence" value="ECO:0007669"/>
    <property type="project" value="UniProtKB-EC"/>
</dbReference>
<evidence type="ECO:0000256" key="2">
    <source>
        <dbReference type="ARBA" id="ARBA00009077"/>
    </source>
</evidence>
<evidence type="ECO:0000256" key="1">
    <source>
        <dbReference type="ARBA" id="ARBA00001933"/>
    </source>
</evidence>